<evidence type="ECO:0000256" key="1">
    <source>
        <dbReference type="ARBA" id="ARBA00004141"/>
    </source>
</evidence>
<dbReference type="Pfam" id="PF04547">
    <property type="entry name" value="Anoctamin"/>
    <property type="match status" value="1"/>
</dbReference>
<dbReference type="GO" id="GO:0008270">
    <property type="term" value="F:zinc ion binding"/>
    <property type="evidence" value="ECO:0007669"/>
    <property type="project" value="UniProtKB-KW"/>
</dbReference>
<keyword evidence="2 6" id="KW-0812">Transmembrane</keyword>
<dbReference type="AlphaFoldDB" id="G0QT18"/>
<dbReference type="EC" id="2.7.7.7" evidence="8"/>
<dbReference type="eggNOG" id="KOG2513">
    <property type="taxonomic scope" value="Eukaryota"/>
</dbReference>
<evidence type="ECO:0000256" key="2">
    <source>
        <dbReference type="ARBA" id="ARBA00022692"/>
    </source>
</evidence>
<keyword evidence="4 6" id="KW-0472">Membrane</keyword>
<gene>
    <name evidence="8" type="ORF">IMG5_105470</name>
</gene>
<comment type="subcellular location">
    <subcellularLocation>
        <location evidence="1">Membrane</location>
        <topology evidence="1">Multi-pass membrane protein</topology>
    </subcellularLocation>
</comment>
<reference evidence="8 9" key="1">
    <citation type="submission" date="2011-07" db="EMBL/GenBank/DDBJ databases">
        <authorList>
            <person name="Coyne R."/>
            <person name="Brami D."/>
            <person name="Johnson J."/>
            <person name="Hostetler J."/>
            <person name="Hannick L."/>
            <person name="Clark T."/>
            <person name="Cassidy-Hanley D."/>
            <person name="Inman J."/>
        </authorList>
    </citation>
    <scope>NUCLEOTIDE SEQUENCE [LARGE SCALE GENOMIC DNA]</scope>
    <source>
        <strain evidence="8 9">G5</strain>
    </source>
</reference>
<name>G0QT18_ICHMU</name>
<evidence type="ECO:0000256" key="3">
    <source>
        <dbReference type="ARBA" id="ARBA00022989"/>
    </source>
</evidence>
<dbReference type="EMBL" id="GL983838">
    <property type="protein sequence ID" value="EGR31635.1"/>
    <property type="molecule type" value="Genomic_DNA"/>
</dbReference>
<keyword evidence="8" id="KW-0808">Transferase</keyword>
<feature type="transmembrane region" description="Helical" evidence="6">
    <location>
        <begin position="378"/>
        <end position="398"/>
    </location>
</feature>
<sequence>MHFAYFRRINQTLRQSQNCKILYIYINIYIYIYIYILYIYIYIFQYYIYTKRFLQQYSGRYSLRSRYIDIEYGLYYNSFFFVKQENHKYEEQYERSLIYKLVVFKFVNSYFSLFYVSFIEINNTFSDIFYMLLPIMLIKQVIIYIYIYIYIYIFIYHYIYILFIKINYMILSFWFPKYILKYRERKYFRNMQEETIKQQQMLTNQIFQQDSIEQYWERHTGKKMKTYSRTILYLQKDEDQKNNNPPLLIVNKIDADSVELNSIRSDFFGTINQYADSFIDLGYITLFAAAFPIGPMIALLMNTLEIRNKIIVFLDIIKRPSCERCVGINDWIYIWEALFFLSIFSNIGLLYLKDKQLIDIVFKNTELDTIQLQQYKSWCYFGAGGIIFVLKMTFQYLIKDKPQWILSEEKKLNYIISEKKKNDASIQNQEYQDILNDIEKVKINIQKIHERQIQKEKKVQIEEHQLKQKIKYYKKYSKFNLMPFEKDISVQQYDSSSQIQNQYINKQNLKPDYYLQLIQILKKSYVSIERQLLINKLQQILQFSIIPLVQCSDCNKILANFYCLKCQLSFCQNCFDIFHQGIKGNQHKIYIYQQEGENQIKDIVKPNNNAILLINEWKKMEDFSIPTFEKSLYFKNLTQIYYLFYEEYIKNNGINIQSQQINLKKILNIQNSDENPIIMTFEMNRSFYNTIHYSQLDLEDKIFLNRIAFLSFKRFGNNCSFNDFLTLCKFMQVNIYKKNNIYKYIYIYQKDGYQQQKILLFMDFLDEDEEMSIYKYQINKIFYQSAFQNIFQKDQLEKYIEQILQGQQKISKQQLAKLLIDRDKQNKQIIQLILKLFQGKTIK</sequence>
<evidence type="ECO:0000259" key="7">
    <source>
        <dbReference type="PROSITE" id="PS50119"/>
    </source>
</evidence>
<protein>
    <submittedName>
        <fullName evidence="8">Transmembrane protein, putative</fullName>
        <ecNumber evidence="8">2.7.7.7</ecNumber>
    </submittedName>
</protein>
<feature type="transmembrane region" description="Helical" evidence="6">
    <location>
        <begin position="97"/>
        <end position="116"/>
    </location>
</feature>
<feature type="transmembrane region" description="Helical" evidence="6">
    <location>
        <begin position="21"/>
        <end position="43"/>
    </location>
</feature>
<dbReference type="OrthoDB" id="295848at2759"/>
<evidence type="ECO:0000256" key="4">
    <source>
        <dbReference type="ARBA" id="ARBA00023136"/>
    </source>
</evidence>
<dbReference type="STRING" id="857967.G0QT18"/>
<dbReference type="InterPro" id="IPR049452">
    <property type="entry name" value="Anoctamin_TM"/>
</dbReference>
<dbReference type="GO" id="GO:0003887">
    <property type="term" value="F:DNA-directed DNA polymerase activity"/>
    <property type="evidence" value="ECO:0007669"/>
    <property type="project" value="UniProtKB-EC"/>
</dbReference>
<feature type="transmembrane region" description="Helical" evidence="6">
    <location>
        <begin position="281"/>
        <end position="301"/>
    </location>
</feature>
<dbReference type="PANTHER" id="PTHR12308">
    <property type="entry name" value="ANOCTAMIN"/>
    <property type="match status" value="1"/>
</dbReference>
<dbReference type="RefSeq" id="XP_004035121.1">
    <property type="nucleotide sequence ID" value="XM_004035073.1"/>
</dbReference>
<dbReference type="GO" id="GO:0016020">
    <property type="term" value="C:membrane"/>
    <property type="evidence" value="ECO:0007669"/>
    <property type="project" value="UniProtKB-SubCell"/>
</dbReference>
<keyword evidence="5" id="KW-0862">Zinc</keyword>
<dbReference type="GO" id="GO:0005254">
    <property type="term" value="F:chloride channel activity"/>
    <property type="evidence" value="ECO:0007669"/>
    <property type="project" value="TreeGrafter"/>
</dbReference>
<keyword evidence="5" id="KW-0863">Zinc-finger</keyword>
<dbReference type="InterPro" id="IPR007632">
    <property type="entry name" value="Anoctamin"/>
</dbReference>
<dbReference type="PANTHER" id="PTHR12308:SF73">
    <property type="entry name" value="ANOCTAMIN"/>
    <property type="match status" value="1"/>
</dbReference>
<feature type="transmembrane region" description="Helical" evidence="6">
    <location>
        <begin position="332"/>
        <end position="352"/>
    </location>
</feature>
<dbReference type="Proteomes" id="UP000008983">
    <property type="component" value="Unassembled WGS sequence"/>
</dbReference>
<evidence type="ECO:0000256" key="5">
    <source>
        <dbReference type="PROSITE-ProRule" id="PRU00024"/>
    </source>
</evidence>
<keyword evidence="5" id="KW-0479">Metal-binding</keyword>
<dbReference type="PROSITE" id="PS50119">
    <property type="entry name" value="ZF_BBOX"/>
    <property type="match status" value="1"/>
</dbReference>
<accession>G0QT18</accession>
<evidence type="ECO:0000256" key="6">
    <source>
        <dbReference type="SAM" id="Phobius"/>
    </source>
</evidence>
<evidence type="ECO:0000313" key="9">
    <source>
        <dbReference type="Proteomes" id="UP000008983"/>
    </source>
</evidence>
<proteinExistence type="predicted"/>
<keyword evidence="3 6" id="KW-1133">Transmembrane helix</keyword>
<evidence type="ECO:0000313" key="8">
    <source>
        <dbReference type="EMBL" id="EGR31635.1"/>
    </source>
</evidence>
<feature type="transmembrane region" description="Helical" evidence="6">
    <location>
        <begin position="128"/>
        <end position="149"/>
    </location>
</feature>
<dbReference type="CDD" id="cd19757">
    <property type="entry name" value="Bbox1"/>
    <property type="match status" value="1"/>
</dbReference>
<dbReference type="InterPro" id="IPR000315">
    <property type="entry name" value="Znf_B-box"/>
</dbReference>
<feature type="domain" description="B box-type" evidence="7">
    <location>
        <begin position="546"/>
        <end position="592"/>
    </location>
</feature>
<keyword evidence="9" id="KW-1185">Reference proteome</keyword>
<keyword evidence="8" id="KW-0548">Nucleotidyltransferase</keyword>
<feature type="transmembrane region" description="Helical" evidence="6">
    <location>
        <begin position="155"/>
        <end position="175"/>
    </location>
</feature>
<dbReference type="GeneID" id="14907781"/>
<organism evidence="8 9">
    <name type="scientific">Ichthyophthirius multifiliis</name>
    <name type="common">White spot disease agent</name>
    <name type="synonym">Ich</name>
    <dbReference type="NCBI Taxonomy" id="5932"/>
    <lineage>
        <taxon>Eukaryota</taxon>
        <taxon>Sar</taxon>
        <taxon>Alveolata</taxon>
        <taxon>Ciliophora</taxon>
        <taxon>Intramacronucleata</taxon>
        <taxon>Oligohymenophorea</taxon>
        <taxon>Hymenostomatida</taxon>
        <taxon>Ophryoglenina</taxon>
        <taxon>Ichthyophthirius</taxon>
    </lineage>
</organism>
<dbReference type="InParanoid" id="G0QT18"/>